<dbReference type="EMBL" id="BMSZ01000030">
    <property type="protein sequence ID" value="GGS82250.1"/>
    <property type="molecule type" value="Genomic_DNA"/>
</dbReference>
<dbReference type="InterPro" id="IPR036388">
    <property type="entry name" value="WH-like_DNA-bd_sf"/>
</dbReference>
<dbReference type="SUPFAM" id="SSF46894">
    <property type="entry name" value="C-terminal effector domain of the bipartite response regulators"/>
    <property type="match status" value="1"/>
</dbReference>
<proteinExistence type="predicted"/>
<feature type="region of interest" description="Disordered" evidence="1">
    <location>
        <begin position="282"/>
        <end position="311"/>
    </location>
</feature>
<dbReference type="InterPro" id="IPR000792">
    <property type="entry name" value="Tscrpt_reg_LuxR_C"/>
</dbReference>
<evidence type="ECO:0000313" key="4">
    <source>
        <dbReference type="Proteomes" id="UP000659767"/>
    </source>
</evidence>
<keyword evidence="4" id="KW-1185">Reference proteome</keyword>
<dbReference type="InterPro" id="IPR016032">
    <property type="entry name" value="Sig_transdc_resp-reg_C-effctor"/>
</dbReference>
<name>A0ABQ2TPU0_STRBA</name>
<dbReference type="PANTHER" id="PTHR34293:SF1">
    <property type="entry name" value="HTH-TYPE TRANSCRIPTIONAL REGULATOR TRMBL2"/>
    <property type="match status" value="1"/>
</dbReference>
<reference evidence="4" key="1">
    <citation type="journal article" date="2019" name="Int. J. Syst. Evol. Microbiol.">
        <title>The Global Catalogue of Microorganisms (GCM) 10K type strain sequencing project: providing services to taxonomists for standard genome sequencing and annotation.</title>
        <authorList>
            <consortium name="The Broad Institute Genomics Platform"/>
            <consortium name="The Broad Institute Genome Sequencing Center for Infectious Disease"/>
            <person name="Wu L."/>
            <person name="Ma J."/>
        </authorList>
    </citation>
    <scope>NUCLEOTIDE SEQUENCE [LARGE SCALE GENOMIC DNA]</scope>
    <source>
        <strain evidence="4">JCM 4350</strain>
    </source>
</reference>
<dbReference type="Gene3D" id="1.10.10.10">
    <property type="entry name" value="Winged helix-like DNA-binding domain superfamily/Winged helix DNA-binding domain"/>
    <property type="match status" value="1"/>
</dbReference>
<sequence length="311" mass="34403">MQANGGFVSGERSGLPDGTVRGDDPLDRVKREVREMAERLRTLDEVLEQASSARESVEDRRRPDTWLSVISGLGRINATLDLATRQCEREVLTAQPGGPRDREVLEQALPRDKALLERGVRMRTLYQHTARFNAPTQAYVRDVSTLGGQVRTLDQFFARLIVFDQRVAFIPDPEDRSTAVVVRHQAVVSFLTGAFERAWQLAEPFSSAYESRTDGKIVPEMQLAIARLLLHEDKDATIARSLGISERSCRGHIAKMMKELGARNRTHLGYLLASSGVLGASASDRQDAPGAAVPHRGTTAATGGRRSPRHR</sequence>
<protein>
    <recommendedName>
        <fullName evidence="2">HTH luxR-type domain-containing protein</fullName>
    </recommendedName>
</protein>
<dbReference type="InterPro" id="IPR051797">
    <property type="entry name" value="TrmB-like"/>
</dbReference>
<dbReference type="PANTHER" id="PTHR34293">
    <property type="entry name" value="HTH-TYPE TRANSCRIPTIONAL REGULATOR TRMBL2"/>
    <property type="match status" value="1"/>
</dbReference>
<evidence type="ECO:0000259" key="2">
    <source>
        <dbReference type="SMART" id="SM00421"/>
    </source>
</evidence>
<gene>
    <name evidence="3" type="ORF">GCM10010253_66120</name>
</gene>
<feature type="region of interest" description="Disordered" evidence="1">
    <location>
        <begin position="1"/>
        <end position="28"/>
    </location>
</feature>
<dbReference type="Pfam" id="PF00196">
    <property type="entry name" value="GerE"/>
    <property type="match status" value="1"/>
</dbReference>
<dbReference type="Proteomes" id="UP000659767">
    <property type="component" value="Unassembled WGS sequence"/>
</dbReference>
<evidence type="ECO:0000256" key="1">
    <source>
        <dbReference type="SAM" id="MobiDB-lite"/>
    </source>
</evidence>
<organism evidence="3 4">
    <name type="scientific">Streptomyces badius</name>
    <dbReference type="NCBI Taxonomy" id="1941"/>
    <lineage>
        <taxon>Bacteria</taxon>
        <taxon>Bacillati</taxon>
        <taxon>Actinomycetota</taxon>
        <taxon>Actinomycetes</taxon>
        <taxon>Kitasatosporales</taxon>
        <taxon>Streptomycetaceae</taxon>
        <taxon>Streptomyces</taxon>
    </lineage>
</organism>
<dbReference type="SMART" id="SM00421">
    <property type="entry name" value="HTH_LUXR"/>
    <property type="match status" value="1"/>
</dbReference>
<feature type="domain" description="HTH luxR-type" evidence="2">
    <location>
        <begin position="215"/>
        <end position="272"/>
    </location>
</feature>
<evidence type="ECO:0000313" key="3">
    <source>
        <dbReference type="EMBL" id="GGS82250.1"/>
    </source>
</evidence>
<comment type="caution">
    <text evidence="3">The sequence shown here is derived from an EMBL/GenBank/DDBJ whole genome shotgun (WGS) entry which is preliminary data.</text>
</comment>
<accession>A0ABQ2TPU0</accession>